<dbReference type="EMBL" id="JAVFWL010000005">
    <property type="protein sequence ID" value="KAK6757868.1"/>
    <property type="molecule type" value="Genomic_DNA"/>
</dbReference>
<evidence type="ECO:0008006" key="4">
    <source>
        <dbReference type="Google" id="ProtNLM"/>
    </source>
</evidence>
<dbReference type="Proteomes" id="UP001303046">
    <property type="component" value="Unassembled WGS sequence"/>
</dbReference>
<protein>
    <recommendedName>
        <fullName evidence="4">Gamma-glutamyltranspeptidase</fullName>
    </recommendedName>
</protein>
<keyword evidence="1" id="KW-1133">Transmembrane helix</keyword>
<dbReference type="SUPFAM" id="SSF56235">
    <property type="entry name" value="N-terminal nucleophile aminohydrolases (Ntn hydrolases)"/>
    <property type="match status" value="1"/>
</dbReference>
<dbReference type="PRINTS" id="PR01210">
    <property type="entry name" value="GGTRANSPTASE"/>
</dbReference>
<keyword evidence="3" id="KW-1185">Reference proteome</keyword>
<name>A0ABR1E5R7_NECAM</name>
<evidence type="ECO:0000313" key="3">
    <source>
        <dbReference type="Proteomes" id="UP001303046"/>
    </source>
</evidence>
<organism evidence="2 3">
    <name type="scientific">Necator americanus</name>
    <name type="common">Human hookworm</name>
    <dbReference type="NCBI Taxonomy" id="51031"/>
    <lineage>
        <taxon>Eukaryota</taxon>
        <taxon>Metazoa</taxon>
        <taxon>Ecdysozoa</taxon>
        <taxon>Nematoda</taxon>
        <taxon>Chromadorea</taxon>
        <taxon>Rhabditida</taxon>
        <taxon>Rhabditina</taxon>
        <taxon>Rhabditomorpha</taxon>
        <taxon>Strongyloidea</taxon>
        <taxon>Ancylostomatidae</taxon>
        <taxon>Bunostominae</taxon>
        <taxon>Necator</taxon>
    </lineage>
</organism>
<proteinExistence type="predicted"/>
<keyword evidence="1" id="KW-0812">Transmembrane</keyword>
<gene>
    <name evidence="2" type="primary">Necator_chrV.g20389</name>
    <name evidence="2" type="ORF">RB195_015596</name>
</gene>
<dbReference type="Gene3D" id="3.60.20.40">
    <property type="match status" value="1"/>
</dbReference>
<keyword evidence="1" id="KW-0472">Membrane</keyword>
<dbReference type="InterPro" id="IPR029055">
    <property type="entry name" value="Ntn_hydrolases_N"/>
</dbReference>
<dbReference type="InterPro" id="IPR000101">
    <property type="entry name" value="GGT_peptidase"/>
</dbReference>
<dbReference type="InterPro" id="IPR043137">
    <property type="entry name" value="GGT_ssub_C"/>
</dbReference>
<evidence type="ECO:0000256" key="1">
    <source>
        <dbReference type="SAM" id="Phobius"/>
    </source>
</evidence>
<dbReference type="PANTHER" id="PTHR11686:SF9">
    <property type="entry name" value="RE13973P"/>
    <property type="match status" value="1"/>
</dbReference>
<feature type="transmembrane region" description="Helical" evidence="1">
    <location>
        <begin position="76"/>
        <end position="102"/>
    </location>
</feature>
<comment type="caution">
    <text evidence="2">The sequence shown here is derived from an EMBL/GenBank/DDBJ whole genome shotgun (WGS) entry which is preliminary data.</text>
</comment>
<sequence length="622" mass="67660">MIGSTMATSSSAPLLSETLLSGYANNLLGTDEGPWLECFELVAIKRTMQPCFFNVAPPDFNHSGRRTGYSYSCPDSYFLVGSIAAVAVVVVFLGFFACYLNFPFEFLGADVTRTLSTLSKSDNRAATLYGNVEEKDELEIQMTSFVPPSNSPALRAKPASFELSSPSWSAVVYSDHSICSDIGRSILLRGGNAVDASIAVFFCLSAALPHRGGPGGGLMATIYSGSKCATLNAREFCPTDATEAYFTNRRDETAVAAGVPVFLNGLYRTFEKYSSKRLTWHQLVSPTVDLCVRGIPVTKELSRSLMEAHSLVTNSPRMRSHFVNETTGEVFSEKEKMFCPLLGNFLREVAEAKDPVDFFYRGEGSRKFLRSSVGRDGFITAQDLEDCESEFQAGVQMFLGGQSVCGPPPPSIYSIIQLAVAAMYEANSTSVRIPLTAWDKSKLIGDAVFDEAVLKDSLGLTGKDSVQEVLRRFRNRHNPEIQYDLTEKGSFSVLIVDEKGDAVSMTSSLGDKFGNREFTEFGFFMNNAMSSFTYDTNVGSVSSRNSPQSAKCPLTQMSPLVGTKDGKVSFLSGGTNYLGICASVLRALTSLEGIPKAGAPLVYRNMKGLHSWSNDESLLTGY</sequence>
<reference evidence="2 3" key="1">
    <citation type="submission" date="2023-08" db="EMBL/GenBank/DDBJ databases">
        <title>A Necator americanus chromosomal reference genome.</title>
        <authorList>
            <person name="Ilik V."/>
            <person name="Petrzelkova K.J."/>
            <person name="Pardy F."/>
            <person name="Fuh T."/>
            <person name="Niatou-Singa F.S."/>
            <person name="Gouil Q."/>
            <person name="Baker L."/>
            <person name="Ritchie M.E."/>
            <person name="Jex A.R."/>
            <person name="Gazzola D."/>
            <person name="Li H."/>
            <person name="Toshio Fujiwara R."/>
            <person name="Zhan B."/>
            <person name="Aroian R.V."/>
            <person name="Pafco B."/>
            <person name="Schwarz E.M."/>
        </authorList>
    </citation>
    <scope>NUCLEOTIDE SEQUENCE [LARGE SCALE GENOMIC DNA]</scope>
    <source>
        <strain evidence="2 3">Aroian</strain>
        <tissue evidence="2">Whole animal</tissue>
    </source>
</reference>
<accession>A0ABR1E5R7</accession>
<evidence type="ECO:0000313" key="2">
    <source>
        <dbReference type="EMBL" id="KAK6757868.1"/>
    </source>
</evidence>
<dbReference type="Pfam" id="PF01019">
    <property type="entry name" value="G_glu_transpept"/>
    <property type="match status" value="1"/>
</dbReference>
<dbReference type="PANTHER" id="PTHR11686">
    <property type="entry name" value="GAMMA GLUTAMYL TRANSPEPTIDASE"/>
    <property type="match status" value="1"/>
</dbReference>